<feature type="active site" evidence="12">
    <location>
        <position position="182"/>
    </location>
</feature>
<feature type="disulfide bond" evidence="13">
    <location>
        <begin position="50"/>
        <end position="237"/>
    </location>
</feature>
<dbReference type="GO" id="GO:0042121">
    <property type="term" value="P:alginic acid biosynthetic process"/>
    <property type="evidence" value="ECO:0007669"/>
    <property type="project" value="UniProtKB-UniPathway"/>
</dbReference>
<evidence type="ECO:0000259" key="15">
    <source>
        <dbReference type="Pfam" id="PF16822"/>
    </source>
</evidence>
<comment type="subcellular location">
    <subcellularLocation>
        <location evidence="1">Periplasm</location>
    </subcellularLocation>
</comment>
<organism evidence="17 18">
    <name type="scientific">Marinobacter pelagius</name>
    <dbReference type="NCBI Taxonomy" id="379482"/>
    <lineage>
        <taxon>Bacteria</taxon>
        <taxon>Pseudomonadati</taxon>
        <taxon>Pseudomonadota</taxon>
        <taxon>Gammaproteobacteria</taxon>
        <taxon>Pseudomonadales</taxon>
        <taxon>Marinobacteraceae</taxon>
        <taxon>Marinobacter</taxon>
    </lineage>
</organism>
<evidence type="ECO:0000256" key="1">
    <source>
        <dbReference type="ARBA" id="ARBA00004418"/>
    </source>
</evidence>
<feature type="signal peptide" evidence="14">
    <location>
        <begin position="1"/>
        <end position="35"/>
    </location>
</feature>
<keyword evidence="9 13" id="KW-1015">Disulfide bond</keyword>
<comment type="pathway">
    <text evidence="2">Glycan biosynthesis; alginate biosynthesis.</text>
</comment>
<protein>
    <recommendedName>
        <fullName evidence="4">Alginate biosynthesis protein AlgX</fullName>
    </recommendedName>
    <alternativeName>
        <fullName evidence="11">Probable alginate O-acetyltransferase AlgX</fullName>
    </alternativeName>
</protein>
<dbReference type="Pfam" id="PF16824">
    <property type="entry name" value="CBM_26"/>
    <property type="match status" value="1"/>
</dbReference>
<reference evidence="18" key="1">
    <citation type="submission" date="2016-10" db="EMBL/GenBank/DDBJ databases">
        <authorList>
            <person name="Varghese N."/>
            <person name="Submissions S."/>
        </authorList>
    </citation>
    <scope>NUCLEOTIDE SEQUENCE [LARGE SCALE GENOMIC DNA]</scope>
    <source>
        <strain evidence="18">CGMCC 1.6775</strain>
    </source>
</reference>
<gene>
    <name evidence="17" type="ORF">SAMN04487961_0245</name>
</gene>
<evidence type="ECO:0000256" key="7">
    <source>
        <dbReference type="ARBA" id="ARBA00022764"/>
    </source>
</evidence>
<dbReference type="InterPro" id="IPR031798">
    <property type="entry name" value="AlgX_C"/>
</dbReference>
<name>A0A1I4QTE6_9GAMM</name>
<keyword evidence="8" id="KW-0016">Alginate biosynthesis</keyword>
<evidence type="ECO:0000256" key="5">
    <source>
        <dbReference type="ARBA" id="ARBA00022679"/>
    </source>
</evidence>
<sequence length="481" mass="54110">MHRISKRALRLAPWPGRFLAAALAGFAFGLPDASAVEFPEYEVEPCCDLCPAASRIESYDTSYLKNFNVLVDGKDGWLFRSEAELPEQFGPSAEGLPHLRRFARHLKQTTGTELVLAFQPTKGLVHPDKLPEYLPVSYSWPFARTNYVAALERFRSAGLVVPDLSPLLREQEREDAYYFKRDHHWTPFGAKRTAQLVADRIKQMPAYRSLPKQSFETRRTGLIRKDGSLQDAARRICGQTWPTQYVDEFRTQAAGTLESSEASALFGDDSLPPITLVGTSNSKGAQDYNFVGYLQEYLGVEILNFAVAGGSYNGSVFEYLMSDNFRQSPPKILIWEVPAYHTLDSVEFYRQVVPMVTDGCNGSEPVLQNTAKVSAGTTEVLFNGGGEFLELPSDEYLIELQFSDPGVKELDAFIWFVFGRKDRIDLEYGSRVETSGRFMFELPTGESWNDELFMSLDLALEPEQVTEGLTVTAKVCRRQDI</sequence>
<dbReference type="EMBL" id="FOUR01000001">
    <property type="protein sequence ID" value="SFM43342.1"/>
    <property type="molecule type" value="Genomic_DNA"/>
</dbReference>
<evidence type="ECO:0000259" key="16">
    <source>
        <dbReference type="Pfam" id="PF16824"/>
    </source>
</evidence>
<feature type="active site" description="Proton acceptor" evidence="12">
    <location>
        <position position="184"/>
    </location>
</feature>
<dbReference type="AlphaFoldDB" id="A0A1I4QTE6"/>
<dbReference type="InterPro" id="IPR038639">
    <property type="entry name" value="AlgX_C_sf"/>
</dbReference>
<feature type="chain" id="PRO_5011722334" description="Alginate biosynthesis protein AlgX" evidence="14">
    <location>
        <begin position="36"/>
        <end position="481"/>
    </location>
</feature>
<comment type="similarity">
    <text evidence="3">Belongs to the AlgX family.</text>
</comment>
<evidence type="ECO:0000313" key="17">
    <source>
        <dbReference type="EMBL" id="SFM43342.1"/>
    </source>
</evidence>
<dbReference type="GO" id="GO:0016746">
    <property type="term" value="F:acyltransferase activity"/>
    <property type="evidence" value="ECO:0007669"/>
    <property type="project" value="UniProtKB-KW"/>
</dbReference>
<dbReference type="OrthoDB" id="6773032at2"/>
<evidence type="ECO:0000256" key="10">
    <source>
        <dbReference type="ARBA" id="ARBA00023315"/>
    </source>
</evidence>
<evidence type="ECO:0000256" key="3">
    <source>
        <dbReference type="ARBA" id="ARBA00006553"/>
    </source>
</evidence>
<keyword evidence="5" id="KW-0808">Transferase</keyword>
<keyword evidence="10" id="KW-0012">Acyltransferase</keyword>
<evidence type="ECO:0000256" key="12">
    <source>
        <dbReference type="PIRSR" id="PIRSR638639-50"/>
    </source>
</evidence>
<dbReference type="GO" id="GO:0042597">
    <property type="term" value="C:periplasmic space"/>
    <property type="evidence" value="ECO:0007669"/>
    <property type="project" value="UniProtKB-SubCell"/>
</dbReference>
<proteinExistence type="inferred from homology"/>
<accession>A0A1I4QTE6</accession>
<keyword evidence="18" id="KW-1185">Reference proteome</keyword>
<evidence type="ECO:0000256" key="6">
    <source>
        <dbReference type="ARBA" id="ARBA00022729"/>
    </source>
</evidence>
<keyword evidence="6 14" id="KW-0732">Signal</keyword>
<feature type="domain" description="AlgX/AlgJ SGNH hydrolase-like" evidence="15">
    <location>
        <begin position="71"/>
        <end position="338"/>
    </location>
</feature>
<evidence type="ECO:0000256" key="9">
    <source>
        <dbReference type="ARBA" id="ARBA00023157"/>
    </source>
</evidence>
<evidence type="ECO:0000256" key="11">
    <source>
        <dbReference type="ARBA" id="ARBA00032384"/>
    </source>
</evidence>
<evidence type="ECO:0000256" key="8">
    <source>
        <dbReference type="ARBA" id="ARBA00022841"/>
    </source>
</evidence>
<dbReference type="Pfam" id="PF16822">
    <property type="entry name" value="ALGX"/>
    <property type="match status" value="1"/>
</dbReference>
<feature type="disulfide bond" evidence="13">
    <location>
        <begin position="360"/>
        <end position="476"/>
    </location>
</feature>
<dbReference type="InterPro" id="IPR031811">
    <property type="entry name" value="ALGX/ALGJ_SGNH-like"/>
</dbReference>
<feature type="domain" description="Alginate biosynthesis protein AlgX C-terminal carbohydrate-binding module" evidence="16">
    <location>
        <begin position="359"/>
        <end position="478"/>
    </location>
</feature>
<dbReference type="Proteomes" id="UP000199339">
    <property type="component" value="Unassembled WGS sequence"/>
</dbReference>
<keyword evidence="7" id="KW-0574">Periplasm</keyword>
<evidence type="ECO:0000256" key="2">
    <source>
        <dbReference type="ARBA" id="ARBA00005182"/>
    </source>
</evidence>
<dbReference type="UniPathway" id="UPA00286"/>
<dbReference type="Gene3D" id="2.60.120.1380">
    <property type="entry name" value="C-terminal carbohydrate-binding module"/>
    <property type="match status" value="1"/>
</dbReference>
<evidence type="ECO:0000256" key="13">
    <source>
        <dbReference type="PIRSR" id="PIRSR638639-51"/>
    </source>
</evidence>
<dbReference type="InterPro" id="IPR034655">
    <property type="entry name" value="AlgX_N"/>
</dbReference>
<evidence type="ECO:0000313" key="18">
    <source>
        <dbReference type="Proteomes" id="UP000199339"/>
    </source>
</evidence>
<evidence type="ECO:0000256" key="14">
    <source>
        <dbReference type="SAM" id="SignalP"/>
    </source>
</evidence>
<dbReference type="CDD" id="cd14441">
    <property type="entry name" value="AlgX_N"/>
    <property type="match status" value="1"/>
</dbReference>
<dbReference type="CDD" id="cd14487">
    <property type="entry name" value="AlgX_C"/>
    <property type="match status" value="1"/>
</dbReference>
<feature type="active site" description="Nucleophile" evidence="12">
    <location>
        <position position="280"/>
    </location>
</feature>
<evidence type="ECO:0000256" key="4">
    <source>
        <dbReference type="ARBA" id="ARBA00013937"/>
    </source>
</evidence>